<evidence type="ECO:0000256" key="1">
    <source>
        <dbReference type="ARBA" id="ARBA00004123"/>
    </source>
</evidence>
<evidence type="ECO:0000313" key="9">
    <source>
        <dbReference type="EMBL" id="GCE99256.1"/>
    </source>
</evidence>
<dbReference type="GO" id="GO:0006260">
    <property type="term" value="P:DNA replication"/>
    <property type="evidence" value="ECO:0007669"/>
    <property type="project" value="UniProtKB-UniRule"/>
</dbReference>
<reference evidence="9 10" key="1">
    <citation type="submission" date="2019-01" db="EMBL/GenBank/DDBJ databases">
        <title>Draft Genome Sequencing of Zygosaccharomyces mellis Ca-7.</title>
        <authorList>
            <person name="Shiwa Y."/>
            <person name="Kanesaki Y."/>
            <person name="Ishige T."/>
            <person name="Mura K."/>
            <person name="Hori T."/>
            <person name="Tamura T."/>
        </authorList>
    </citation>
    <scope>NUCLEOTIDE SEQUENCE [LARGE SCALE GENOMIC DNA]</scope>
    <source>
        <strain evidence="9 10">Ca-7</strain>
    </source>
</reference>
<feature type="compositionally biased region" description="Basic residues" evidence="6">
    <location>
        <begin position="80"/>
        <end position="91"/>
    </location>
</feature>
<dbReference type="Pfam" id="PF04084">
    <property type="entry name" value="RecA-like_ORC2"/>
    <property type="match status" value="1"/>
</dbReference>
<evidence type="ECO:0000256" key="4">
    <source>
        <dbReference type="ARBA" id="ARBA00023242"/>
    </source>
</evidence>
<name>A0A4C2E7L6_9SACH</name>
<dbReference type="GO" id="GO:0003688">
    <property type="term" value="F:DNA replication origin binding"/>
    <property type="evidence" value="ECO:0007669"/>
    <property type="project" value="UniProtKB-UniRule"/>
</dbReference>
<evidence type="ECO:0000256" key="2">
    <source>
        <dbReference type="ARBA" id="ARBA00007421"/>
    </source>
</evidence>
<dbReference type="EMBL" id="BIMX01000009">
    <property type="protein sequence ID" value="GCE99256.1"/>
    <property type="molecule type" value="Genomic_DNA"/>
</dbReference>
<keyword evidence="4 5" id="KW-0539">Nucleus</keyword>
<comment type="subcellular location">
    <subcellularLocation>
        <location evidence="1 5">Nucleus</location>
    </subcellularLocation>
</comment>
<dbReference type="Pfam" id="PF24882">
    <property type="entry name" value="WHD_ORC2"/>
    <property type="match status" value="1"/>
</dbReference>
<evidence type="ECO:0000256" key="5">
    <source>
        <dbReference type="RuleBase" id="RU368084"/>
    </source>
</evidence>
<feature type="compositionally biased region" description="Low complexity" evidence="6">
    <location>
        <begin position="69"/>
        <end position="79"/>
    </location>
</feature>
<dbReference type="InterPro" id="IPR056773">
    <property type="entry name" value="WHD_ORC2"/>
</dbReference>
<evidence type="ECO:0000259" key="7">
    <source>
        <dbReference type="Pfam" id="PF04084"/>
    </source>
</evidence>
<dbReference type="OrthoDB" id="346673at2759"/>
<dbReference type="PANTHER" id="PTHR14052">
    <property type="entry name" value="ORIGIN RECOGNITION COMPLEX SUBUNIT 2"/>
    <property type="match status" value="1"/>
</dbReference>
<proteinExistence type="inferred from homology"/>
<dbReference type="AlphaFoldDB" id="A0A4C2E7L6"/>
<keyword evidence="3 5" id="KW-0235">DNA replication</keyword>
<dbReference type="GO" id="GO:0005664">
    <property type="term" value="C:nuclear origin of replication recognition complex"/>
    <property type="evidence" value="ECO:0007669"/>
    <property type="project" value="UniProtKB-UniRule"/>
</dbReference>
<dbReference type="Proteomes" id="UP000301737">
    <property type="component" value="Unassembled WGS sequence"/>
</dbReference>
<comment type="similarity">
    <text evidence="2 5">Belongs to the ORC2 family.</text>
</comment>
<feature type="compositionally biased region" description="Basic and acidic residues" evidence="6">
    <location>
        <begin position="166"/>
        <end position="176"/>
    </location>
</feature>
<dbReference type="InterPro" id="IPR056772">
    <property type="entry name" value="RecA-like_ORC2"/>
</dbReference>
<evidence type="ECO:0000256" key="6">
    <source>
        <dbReference type="SAM" id="MobiDB-lite"/>
    </source>
</evidence>
<gene>
    <name evidence="9" type="primary">ORC2</name>
    <name evidence="9" type="ORF">ZYGM_001312</name>
</gene>
<comment type="caution">
    <text evidence="9">The sequence shown here is derived from an EMBL/GenBank/DDBJ whole genome shotgun (WGS) entry which is preliminary data.</text>
</comment>
<keyword evidence="10" id="KW-1185">Reference proteome</keyword>
<evidence type="ECO:0000256" key="3">
    <source>
        <dbReference type="ARBA" id="ARBA00022705"/>
    </source>
</evidence>
<evidence type="ECO:0000259" key="8">
    <source>
        <dbReference type="Pfam" id="PF24882"/>
    </source>
</evidence>
<comment type="function">
    <text evidence="5">Component of the origin recognition complex (ORC) that binds origins of replication. DNA-binding is ATP-dependent. ORC is required to assemble the pre-replication complex necessary to initiate DNA replication.</text>
</comment>
<sequence length="627" mass="70650">MSDDGIVRHVDILSSPSRARGKVTCRVVSKKGSTPAAGGSDRKKSPKKNLLERIEKSPTPGGAWKESSDLSSSVPGSPIGKRKRGGSRRWKSQNNDKEEQESDGEDDEEADIYDDDDDDDDADVDVDADPAADLSSGGEEDKAGMDKKRRRKAPSRSETPIPVLESPKKITEKENEPLLLTTPQKQTPKKSLSTEHNFTSPLKKVILSNLDEYKNTTSSENLKLSRNFIPTPLPTANEKYVPTTTDKSMSSFFDTFEGYFDQKKQVRGGQKSKNTMGMATEVTREEYALISNTFHAKLHRAARDKLYELQTKLFPQYWFELTQGFSLLFYGVGSKREFLERYVFEYLSQNLVSDESSVGVPCVVVNGYNPTCNYRDVFKDISRALLPQELSRNETKYWGNHVILHIQKMIELYKNEPPDIRLVIVIHNLDGPSLRKDNFQTMLCYLALIRQVAVVASTDHIYAPILWDNFKAQNYNFVFHDVSNYEPLAVESSFKDVMKMNRNNTASGAEGAKFVLESLTHNTKRMYKVLLETQISNMNSHASKTKGQVPPTKRGSPAVGVELKQLLHLCSAEFVASNEISLRSMLTEFVEHKMAAISKNPAGTEHVWIPYNYTEMNKLLTVVVQSI</sequence>
<organism evidence="9 10">
    <name type="scientific">Zygosaccharomyces mellis</name>
    <dbReference type="NCBI Taxonomy" id="42258"/>
    <lineage>
        <taxon>Eukaryota</taxon>
        <taxon>Fungi</taxon>
        <taxon>Dikarya</taxon>
        <taxon>Ascomycota</taxon>
        <taxon>Saccharomycotina</taxon>
        <taxon>Saccharomycetes</taxon>
        <taxon>Saccharomycetales</taxon>
        <taxon>Saccharomycetaceae</taxon>
        <taxon>Zygosaccharomyces</taxon>
    </lineage>
</organism>
<accession>A0A4C2E7L6</accession>
<comment type="subunit">
    <text evidence="5">Component of the origin recognition complex (ORC).</text>
</comment>
<feature type="region of interest" description="Disordered" evidence="6">
    <location>
        <begin position="1"/>
        <end position="178"/>
    </location>
</feature>
<protein>
    <recommendedName>
        <fullName evidence="5">Origin recognition complex subunit 2</fullName>
    </recommendedName>
</protein>
<feature type="compositionally biased region" description="Acidic residues" evidence="6">
    <location>
        <begin position="98"/>
        <end position="130"/>
    </location>
</feature>
<feature type="domain" description="Origin recognition complex subunit 2 RecA-like" evidence="7">
    <location>
        <begin position="303"/>
        <end position="482"/>
    </location>
</feature>
<evidence type="ECO:0000313" key="10">
    <source>
        <dbReference type="Proteomes" id="UP000301737"/>
    </source>
</evidence>
<feature type="domain" description="Origin recognition complex subunit 2 winged-helix" evidence="8">
    <location>
        <begin position="554"/>
        <end position="614"/>
    </location>
</feature>
<dbReference type="InterPro" id="IPR007220">
    <property type="entry name" value="ORC2"/>
</dbReference>
<dbReference type="PANTHER" id="PTHR14052:SF0">
    <property type="entry name" value="ORIGIN RECOGNITION COMPLEX SUBUNIT 2"/>
    <property type="match status" value="1"/>
</dbReference>
<feature type="compositionally biased region" description="Basic and acidic residues" evidence="6">
    <location>
        <begin position="1"/>
        <end position="11"/>
    </location>
</feature>